<dbReference type="InterPro" id="IPR029063">
    <property type="entry name" value="SAM-dependent_MTases_sf"/>
</dbReference>
<keyword evidence="3" id="KW-1185">Reference proteome</keyword>
<reference evidence="2 3" key="1">
    <citation type="submission" date="2020-07" db="EMBL/GenBank/DDBJ databases">
        <title>Sequencing the genomes of 1000 actinobacteria strains.</title>
        <authorList>
            <person name="Klenk H.-P."/>
        </authorList>
    </citation>
    <scope>NUCLEOTIDE SEQUENCE [LARGE SCALE GENOMIC DNA]</scope>
    <source>
        <strain evidence="2 3">DSM 15664</strain>
    </source>
</reference>
<comment type="caution">
    <text evidence="2">The sequence shown here is derived from an EMBL/GenBank/DDBJ whole genome shotgun (WGS) entry which is preliminary data.</text>
</comment>
<name>A0A7Z0J4T1_9MICC</name>
<gene>
    <name evidence="2" type="ORF">HNR11_002748</name>
</gene>
<keyword evidence="2" id="KW-0808">Transferase</keyword>
<dbReference type="CDD" id="cd02440">
    <property type="entry name" value="AdoMet_MTases"/>
    <property type="match status" value="1"/>
</dbReference>
<evidence type="ECO:0000313" key="3">
    <source>
        <dbReference type="Proteomes" id="UP000560069"/>
    </source>
</evidence>
<dbReference type="SUPFAM" id="SSF53335">
    <property type="entry name" value="S-adenosyl-L-methionine-dependent methyltransferases"/>
    <property type="match status" value="1"/>
</dbReference>
<evidence type="ECO:0000259" key="1">
    <source>
        <dbReference type="Pfam" id="PF13649"/>
    </source>
</evidence>
<dbReference type="GO" id="GO:0008168">
    <property type="term" value="F:methyltransferase activity"/>
    <property type="evidence" value="ECO:0007669"/>
    <property type="project" value="UniProtKB-KW"/>
</dbReference>
<dbReference type="RefSeq" id="WP_179443087.1">
    <property type="nucleotide sequence ID" value="NZ_BAAALK010000003.1"/>
</dbReference>
<protein>
    <submittedName>
        <fullName evidence="2">Putative TPR repeat methyltransferase</fullName>
    </submittedName>
</protein>
<dbReference type="Pfam" id="PF13649">
    <property type="entry name" value="Methyltransf_25"/>
    <property type="match status" value="1"/>
</dbReference>
<accession>A0A7Z0J4T1</accession>
<organism evidence="2 3">
    <name type="scientific">Nesterenkonia sandarakina</name>
    <dbReference type="NCBI Taxonomy" id="272918"/>
    <lineage>
        <taxon>Bacteria</taxon>
        <taxon>Bacillati</taxon>
        <taxon>Actinomycetota</taxon>
        <taxon>Actinomycetes</taxon>
        <taxon>Micrococcales</taxon>
        <taxon>Micrococcaceae</taxon>
        <taxon>Nesterenkonia</taxon>
    </lineage>
</organism>
<dbReference type="InterPro" id="IPR041698">
    <property type="entry name" value="Methyltransf_25"/>
</dbReference>
<feature type="domain" description="Methyltransferase" evidence="1">
    <location>
        <begin position="42"/>
        <end position="139"/>
    </location>
</feature>
<dbReference type="Proteomes" id="UP000560069">
    <property type="component" value="Unassembled WGS sequence"/>
</dbReference>
<dbReference type="GO" id="GO:0032259">
    <property type="term" value="P:methylation"/>
    <property type="evidence" value="ECO:0007669"/>
    <property type="project" value="UniProtKB-KW"/>
</dbReference>
<dbReference type="EMBL" id="JACCFQ010000002">
    <property type="protein sequence ID" value="NYJ18158.1"/>
    <property type="molecule type" value="Genomic_DNA"/>
</dbReference>
<evidence type="ECO:0000313" key="2">
    <source>
        <dbReference type="EMBL" id="NYJ18158.1"/>
    </source>
</evidence>
<sequence>MEVSSNYTSYAAKMRRLVTSGVNLEADARFIDMLVQPQARLLDIGCGVGTAVNALRHRNHPAYGIDPSQPVLDVATDLFNPSWYHQLDAKEVSRQTLTELGLPAKYEGLLMAGNVPAFLTADELHAIFMTAAQLLVPAGHLVTGTSTESRGGPRDQDKAAHDSGLTLYQRFSNWHLRPFQGDPWCVSVYLAPGTPAVHEGPDGIFILPSA</sequence>
<dbReference type="Gene3D" id="3.40.50.150">
    <property type="entry name" value="Vaccinia Virus protein VP39"/>
    <property type="match status" value="1"/>
</dbReference>
<keyword evidence="2" id="KW-0489">Methyltransferase</keyword>
<dbReference type="AlphaFoldDB" id="A0A7Z0J4T1"/>
<proteinExistence type="predicted"/>